<dbReference type="Proteomes" id="UP000887116">
    <property type="component" value="Unassembled WGS sequence"/>
</dbReference>
<name>A0A8X6HBL9_TRICU</name>
<keyword evidence="2" id="KW-1185">Reference proteome</keyword>
<comment type="caution">
    <text evidence="1">The sequence shown here is derived from an EMBL/GenBank/DDBJ whole genome shotgun (WGS) entry which is preliminary data.</text>
</comment>
<protein>
    <submittedName>
        <fullName evidence="1">Uncharacterized protein</fullName>
    </submittedName>
</protein>
<sequence length="103" mass="11719">MNIEFDEQHRLPYDKAVLETSVGIRIALGNDREKYCFTPATVDFVSSSPAHAMSLRLQRCFKPVNGPKTFQDAMDPYETRNCPRTLIRKVLYQAGPLQDSAQI</sequence>
<gene>
    <name evidence="1" type="ORF">TNCT_403391</name>
</gene>
<dbReference type="AlphaFoldDB" id="A0A8X6HBL9"/>
<organism evidence="1 2">
    <name type="scientific">Trichonephila clavata</name>
    <name type="common">Joro spider</name>
    <name type="synonym">Nephila clavata</name>
    <dbReference type="NCBI Taxonomy" id="2740835"/>
    <lineage>
        <taxon>Eukaryota</taxon>
        <taxon>Metazoa</taxon>
        <taxon>Ecdysozoa</taxon>
        <taxon>Arthropoda</taxon>
        <taxon>Chelicerata</taxon>
        <taxon>Arachnida</taxon>
        <taxon>Araneae</taxon>
        <taxon>Araneomorphae</taxon>
        <taxon>Entelegynae</taxon>
        <taxon>Araneoidea</taxon>
        <taxon>Nephilidae</taxon>
        <taxon>Trichonephila</taxon>
    </lineage>
</organism>
<accession>A0A8X6HBL9</accession>
<reference evidence="1" key="1">
    <citation type="submission" date="2020-07" db="EMBL/GenBank/DDBJ databases">
        <title>Multicomponent nature underlies the extraordinary mechanical properties of spider dragline silk.</title>
        <authorList>
            <person name="Kono N."/>
            <person name="Nakamura H."/>
            <person name="Mori M."/>
            <person name="Yoshida Y."/>
            <person name="Ohtoshi R."/>
            <person name="Malay A.D."/>
            <person name="Moran D.A.P."/>
            <person name="Tomita M."/>
            <person name="Numata K."/>
            <person name="Arakawa K."/>
        </authorList>
    </citation>
    <scope>NUCLEOTIDE SEQUENCE</scope>
</reference>
<evidence type="ECO:0000313" key="2">
    <source>
        <dbReference type="Proteomes" id="UP000887116"/>
    </source>
</evidence>
<evidence type="ECO:0000313" key="1">
    <source>
        <dbReference type="EMBL" id="GFR20627.1"/>
    </source>
</evidence>
<dbReference type="EMBL" id="BMAO01018087">
    <property type="protein sequence ID" value="GFR20627.1"/>
    <property type="molecule type" value="Genomic_DNA"/>
</dbReference>
<proteinExistence type="predicted"/>